<dbReference type="EMBL" id="BAABRU010000023">
    <property type="protein sequence ID" value="GAA5530748.1"/>
    <property type="molecule type" value="Genomic_DNA"/>
</dbReference>
<reference evidence="1 2" key="1">
    <citation type="submission" date="2024-02" db="EMBL/GenBank/DDBJ databases">
        <title>Herpetosiphon gulosus NBRC 112829.</title>
        <authorList>
            <person name="Ichikawa N."/>
            <person name="Katano-Makiyama Y."/>
            <person name="Hidaka K."/>
        </authorList>
    </citation>
    <scope>NUCLEOTIDE SEQUENCE [LARGE SCALE GENOMIC DNA]</scope>
    <source>
        <strain evidence="1 2">NBRC 112829</strain>
    </source>
</reference>
<comment type="caution">
    <text evidence="1">The sequence shown here is derived from an EMBL/GenBank/DDBJ whole genome shotgun (WGS) entry which is preliminary data.</text>
</comment>
<gene>
    <name evidence="1" type="ORF">Hgul01_04571</name>
</gene>
<organism evidence="1 2">
    <name type="scientific">Herpetosiphon gulosus</name>
    <dbReference type="NCBI Taxonomy" id="1973496"/>
    <lineage>
        <taxon>Bacteria</taxon>
        <taxon>Bacillati</taxon>
        <taxon>Chloroflexota</taxon>
        <taxon>Chloroflexia</taxon>
        <taxon>Herpetosiphonales</taxon>
        <taxon>Herpetosiphonaceae</taxon>
        <taxon>Herpetosiphon</taxon>
    </lineage>
</organism>
<sequence length="716" mass="79136">MARKRIVGSRIGFYLILIGILLNLGTVKAQQPQHTPNYLLNSATDRAFEPASIQSSPLTLTNSSVISGTWNTAFGNSLATAGTITKLHLDANNRLYVAGKFNYLNGQLFNGLAVWNGTTWQGYGLQPNDVDTINAMDSYQNQLVVAGRFRQFAGQPMNGLARWDGSQFQAFGTGISGINDSYRNNVVSQVYDIEILSDTLYLGGNFDTFNGLAAHGTAYWRPTGFGEFGDFNGVISDLDAIPNTIFAGGSVSRVNQTPIQGLGLWNGTSWQNASVPGPNVARDQIGRIGTTLYTWVNDFDPRQTMIYRWNNNQWQAFGGWIEEFVVGVAQSNDLYAYTVSDLWRLVGNQWQRVNLPMTINTINAVVGNANGLYLAGNFELDGSAVQLVHWDGTTLTPLASTSVYPRLDDLTGIQGQPVIKPNWPNVLKQWDGQSWQTSYALQGMASLFATSDDRAYLAYPYPYQTSGSLSSSLWQFDSTGALSAPLQLIGQTTTWTLSGTELLANGITMINSQPVSGVVAIDGSEWRELGLKTDFRKIYYANNRIYSLMITQNHDWWEIDLDTWNGSAWVDFTGLFVQSNGSMPQFVTWRNQLYFTNGNQLHRLENTGNSMVFEFDGAPLQLANINDRYLYVAGAFSKAGEQQLGSIVRWNGNSWQAPSQRPNGTVEHMAITENYLYLSGNFTHVGANPSLGVASFRLAAEPEPLPYQLFIPQVVK</sequence>
<protein>
    <submittedName>
        <fullName evidence="1">Uncharacterized protein</fullName>
    </submittedName>
</protein>
<keyword evidence="2" id="KW-1185">Reference proteome</keyword>
<dbReference type="RefSeq" id="WP_345724342.1">
    <property type="nucleotide sequence ID" value="NZ_BAABRU010000023.1"/>
</dbReference>
<proteinExistence type="predicted"/>
<evidence type="ECO:0000313" key="2">
    <source>
        <dbReference type="Proteomes" id="UP001428290"/>
    </source>
</evidence>
<dbReference type="Proteomes" id="UP001428290">
    <property type="component" value="Unassembled WGS sequence"/>
</dbReference>
<evidence type="ECO:0000313" key="1">
    <source>
        <dbReference type="EMBL" id="GAA5530748.1"/>
    </source>
</evidence>
<accession>A0ABP9X5T8</accession>
<name>A0ABP9X5T8_9CHLR</name>